<proteinExistence type="predicted"/>
<protein>
    <submittedName>
        <fullName evidence="1">Phosphoglucomutase/phosphomannomutase, alpha/beta/alpha protein</fullName>
    </submittedName>
</protein>
<dbReference type="GO" id="GO:0005975">
    <property type="term" value="P:carbohydrate metabolic process"/>
    <property type="evidence" value="ECO:0007669"/>
    <property type="project" value="InterPro"/>
</dbReference>
<dbReference type="InterPro" id="IPR016055">
    <property type="entry name" value="A-D-PHexomutase_a/b/a-I/II/III"/>
</dbReference>
<accession>W1XCG8</accession>
<gene>
    <name evidence="1" type="ORF">Q604_UNBC16864G0002</name>
</gene>
<dbReference type="EMBL" id="AZMM01016864">
    <property type="protein sequence ID" value="ETJ27801.1"/>
    <property type="molecule type" value="Genomic_DNA"/>
</dbReference>
<sequence>NIPVREILKRRGFENIYVVKEQEFPDPDFTTVGYPNPEFPKLLQKE</sequence>
<organism evidence="1">
    <name type="scientific">human gut metagenome</name>
    <dbReference type="NCBI Taxonomy" id="408170"/>
    <lineage>
        <taxon>unclassified sequences</taxon>
        <taxon>metagenomes</taxon>
        <taxon>organismal metagenomes</taxon>
    </lineage>
</organism>
<comment type="caution">
    <text evidence="1">The sequence shown here is derived from an EMBL/GenBank/DDBJ whole genome shotgun (WGS) entry which is preliminary data.</text>
</comment>
<feature type="non-terminal residue" evidence="1">
    <location>
        <position position="1"/>
    </location>
</feature>
<dbReference type="GO" id="GO:0016868">
    <property type="term" value="F:intramolecular phosphotransferase activity"/>
    <property type="evidence" value="ECO:0007669"/>
    <property type="project" value="InterPro"/>
</dbReference>
<dbReference type="AlphaFoldDB" id="W1XCG8"/>
<name>W1XCG8_9ZZZZ</name>
<evidence type="ECO:0000313" key="1">
    <source>
        <dbReference type="EMBL" id="ETJ27801.1"/>
    </source>
</evidence>
<reference evidence="1" key="1">
    <citation type="submission" date="2013-12" db="EMBL/GenBank/DDBJ databases">
        <title>A Varibaculum cambriense genome reconstructed from a premature infant gut community with otherwise low bacterial novelty that shifts toward anaerobic metabolism during the third week of life.</title>
        <authorList>
            <person name="Brown C.T."/>
            <person name="Sharon I."/>
            <person name="Thomas B.C."/>
            <person name="Castelle C.J."/>
            <person name="Morowitz M.J."/>
            <person name="Banfield J.F."/>
        </authorList>
    </citation>
    <scope>NUCLEOTIDE SEQUENCE</scope>
</reference>
<dbReference type="SUPFAM" id="SSF53738">
    <property type="entry name" value="Phosphoglucomutase, first 3 domains"/>
    <property type="match status" value="1"/>
</dbReference>